<feature type="region of interest" description="Disordered" evidence="1">
    <location>
        <begin position="22"/>
        <end position="89"/>
    </location>
</feature>
<accession>A0A8S3W3Z1</accession>
<reference evidence="2" key="1">
    <citation type="submission" date="2021-04" db="EMBL/GenBank/DDBJ databases">
        <authorList>
            <person name="Tunstrom K."/>
        </authorList>
    </citation>
    <scope>NUCLEOTIDE SEQUENCE</scope>
</reference>
<dbReference type="AlphaFoldDB" id="A0A8S3W3Z1"/>
<dbReference type="EMBL" id="CAJQZP010000141">
    <property type="protein sequence ID" value="CAG4940002.1"/>
    <property type="molecule type" value="Genomic_DNA"/>
</dbReference>
<feature type="compositionally biased region" description="Basic residues" evidence="1">
    <location>
        <begin position="78"/>
        <end position="89"/>
    </location>
</feature>
<comment type="caution">
    <text evidence="2">The sequence shown here is derived from an EMBL/GenBank/DDBJ whole genome shotgun (WGS) entry which is preliminary data.</text>
</comment>
<proteinExistence type="predicted"/>
<evidence type="ECO:0000313" key="3">
    <source>
        <dbReference type="Proteomes" id="UP000691718"/>
    </source>
</evidence>
<keyword evidence="3" id="KW-1185">Reference proteome</keyword>
<sequence length="89" mass="9890">MQRYSKNKKLPLDTYNVAQRGHIAESARVRPPLGRAAALPPHGAKSPGSARDAYARAQPAREKPARKIPRAIPLRAQHVPRRQPRVQST</sequence>
<gene>
    <name evidence="2" type="ORF">PAPOLLO_LOCUS1903</name>
</gene>
<evidence type="ECO:0000313" key="2">
    <source>
        <dbReference type="EMBL" id="CAG4940002.1"/>
    </source>
</evidence>
<protein>
    <submittedName>
        <fullName evidence="2">(apollo) hypothetical protein</fullName>
    </submittedName>
</protein>
<name>A0A8S3W3Z1_PARAO</name>
<feature type="compositionally biased region" description="Low complexity" evidence="1">
    <location>
        <begin position="30"/>
        <end position="44"/>
    </location>
</feature>
<evidence type="ECO:0000256" key="1">
    <source>
        <dbReference type="SAM" id="MobiDB-lite"/>
    </source>
</evidence>
<dbReference type="Proteomes" id="UP000691718">
    <property type="component" value="Unassembled WGS sequence"/>
</dbReference>
<organism evidence="2 3">
    <name type="scientific">Parnassius apollo</name>
    <name type="common">Apollo butterfly</name>
    <name type="synonym">Papilio apollo</name>
    <dbReference type="NCBI Taxonomy" id="110799"/>
    <lineage>
        <taxon>Eukaryota</taxon>
        <taxon>Metazoa</taxon>
        <taxon>Ecdysozoa</taxon>
        <taxon>Arthropoda</taxon>
        <taxon>Hexapoda</taxon>
        <taxon>Insecta</taxon>
        <taxon>Pterygota</taxon>
        <taxon>Neoptera</taxon>
        <taxon>Endopterygota</taxon>
        <taxon>Lepidoptera</taxon>
        <taxon>Glossata</taxon>
        <taxon>Ditrysia</taxon>
        <taxon>Papilionoidea</taxon>
        <taxon>Papilionidae</taxon>
        <taxon>Parnassiinae</taxon>
        <taxon>Parnassini</taxon>
        <taxon>Parnassius</taxon>
        <taxon>Parnassius</taxon>
    </lineage>
</organism>